<dbReference type="PANTHER" id="PTHR43304:SF1">
    <property type="entry name" value="PAC DOMAIN-CONTAINING PROTEIN"/>
    <property type="match status" value="1"/>
</dbReference>
<dbReference type="InterPro" id="IPR013655">
    <property type="entry name" value="PAS_fold_3"/>
</dbReference>
<evidence type="ECO:0000256" key="1">
    <source>
        <dbReference type="ARBA" id="ARBA00000085"/>
    </source>
</evidence>
<comment type="caution">
    <text evidence="11">The sequence shown here is derived from an EMBL/GenBank/DDBJ whole genome shotgun (WGS) entry which is preliminary data.</text>
</comment>
<dbReference type="SMART" id="SM00388">
    <property type="entry name" value="HisKA"/>
    <property type="match status" value="1"/>
</dbReference>
<dbReference type="InterPro" id="IPR052162">
    <property type="entry name" value="Sensor_kinase/Photoreceptor"/>
</dbReference>
<evidence type="ECO:0000256" key="4">
    <source>
        <dbReference type="ARBA" id="ARBA00022679"/>
    </source>
</evidence>
<dbReference type="InterPro" id="IPR000014">
    <property type="entry name" value="PAS"/>
</dbReference>
<keyword evidence="3" id="KW-0597">Phosphoprotein</keyword>
<protein>
    <recommendedName>
        <fullName evidence="2">histidine kinase</fullName>
        <ecNumber evidence="2">2.7.13.3</ecNumber>
    </recommendedName>
</protein>
<dbReference type="PROSITE" id="PS50109">
    <property type="entry name" value="HIS_KIN"/>
    <property type="match status" value="1"/>
</dbReference>
<dbReference type="SUPFAM" id="SSF55874">
    <property type="entry name" value="ATPase domain of HSP90 chaperone/DNA topoisomerase II/histidine kinase"/>
    <property type="match status" value="1"/>
</dbReference>
<accession>A0A7M3SWJ4</accession>
<dbReference type="CDD" id="cd00130">
    <property type="entry name" value="PAS"/>
    <property type="match status" value="2"/>
</dbReference>
<keyword evidence="12" id="KW-1185">Reference proteome</keyword>
<keyword evidence="7" id="KW-0472">Membrane</keyword>
<dbReference type="EMBL" id="VJVW01000001">
    <property type="protein sequence ID" value="MUP40975.1"/>
    <property type="molecule type" value="Genomic_DNA"/>
</dbReference>
<evidence type="ECO:0000313" key="12">
    <source>
        <dbReference type="Proteomes" id="UP000460416"/>
    </source>
</evidence>
<dbReference type="PRINTS" id="PR00344">
    <property type="entry name" value="BCTRLSENSOR"/>
</dbReference>
<evidence type="ECO:0000256" key="7">
    <source>
        <dbReference type="ARBA" id="ARBA00023136"/>
    </source>
</evidence>
<feature type="domain" description="PAS" evidence="9">
    <location>
        <begin position="263"/>
        <end position="333"/>
    </location>
</feature>
<dbReference type="InterPro" id="IPR001610">
    <property type="entry name" value="PAC"/>
</dbReference>
<dbReference type="InterPro" id="IPR003594">
    <property type="entry name" value="HATPase_dom"/>
</dbReference>
<dbReference type="NCBIfam" id="TIGR00229">
    <property type="entry name" value="sensory_box"/>
    <property type="match status" value="2"/>
</dbReference>
<dbReference type="SMART" id="SM00387">
    <property type="entry name" value="HATPase_c"/>
    <property type="match status" value="1"/>
</dbReference>
<dbReference type="InterPro" id="IPR000700">
    <property type="entry name" value="PAS-assoc_C"/>
</dbReference>
<dbReference type="InterPro" id="IPR035965">
    <property type="entry name" value="PAS-like_dom_sf"/>
</dbReference>
<comment type="catalytic activity">
    <reaction evidence="1">
        <text>ATP + protein L-histidine = ADP + protein N-phospho-L-histidine.</text>
        <dbReference type="EC" id="2.7.13.3"/>
    </reaction>
</comment>
<feature type="domain" description="PAC" evidence="10">
    <location>
        <begin position="336"/>
        <end position="388"/>
    </location>
</feature>
<dbReference type="Gene3D" id="3.30.565.10">
    <property type="entry name" value="Histidine kinase-like ATPase, C-terminal domain"/>
    <property type="match status" value="1"/>
</dbReference>
<dbReference type="SMART" id="SM00091">
    <property type="entry name" value="PAS"/>
    <property type="match status" value="5"/>
</dbReference>
<dbReference type="FunFam" id="3.30.565.10:FF:000006">
    <property type="entry name" value="Sensor histidine kinase WalK"/>
    <property type="match status" value="1"/>
</dbReference>
<evidence type="ECO:0000256" key="6">
    <source>
        <dbReference type="ARBA" id="ARBA00023012"/>
    </source>
</evidence>
<sequence>MIRSSENSENKLPKQIAKKDLARAIASSAQEAYLVLDGELNYIEANAQFLHTFQFQDKAKAISEINHGDGIFNDLKDLLAGKLSLHKNIENSEISIKSTHRSFGRFKVNASKTQDPELILVSFSAVSKDEDENLENFNDIFSQAPAMMCVLRGPEHVFEKVNKNYFNVVGQRDILGKPVREALPELEGQGFYEMLDGVYNSGKAFIGNEIPVKLQSDTDQSENSFLDFVYQPIFDSNKEVKGIFVHAIDITEKVLAKRRLEQSENDLRNVIDAVPAIIWITGADGLNNYLNQKWFEFTGQSAGVVKNFGWLEAVHPEDRDRVKREFKKASNERLVFHESFRLRNKEGEYRWVLDTGSPKFNAEGKYEGMIGMVIDINEEKQKERLISEKEHRIRSIIEEADVATALYTGKEMRIAMANDAMVNLWGKDKSVIGTTLHEALPELEGQPFHDLLQGVYATGETYWGKEDPVDLMIDNKLQTGYFNFTYKALRNENGEIYGILNMAIDVSEMVRSKEQLKDSESKYRQMADLMPEKVCNIDASGKLIYFNQGWLEFTGLSKKDFETKNLEDFIHPSEKEEFLESWQQSLKTGKDFEMEVRFLNKKGKYRWHLNRAEAIFDDNGNIQIWICMATEIQKIKAEEKRKEDFLKLVSHELKTPVTSIKGYVQLLLNLLKKKKDGELSGIPLETSLQRIDQQVVRLTRLISEMLDLSRIEKNKLVLQKENFSINELVTETIQDISYTNSEYNIRIEEDHQARIYADRDRIGQVLINLVTNAIKYSPQNQDIKVRIHKSGKNKVAVSVIDSGMGIDKENQKKIFKRFYRIDFKNEDTYSGFGIGLYLANEIMKRHKGKISLESEKGKGSIFTFSLDEASNHLQSN</sequence>
<dbReference type="PANTHER" id="PTHR43304">
    <property type="entry name" value="PHYTOCHROME-LIKE PROTEIN CPH1"/>
    <property type="match status" value="1"/>
</dbReference>
<dbReference type="Pfam" id="PF02518">
    <property type="entry name" value="HATPase_c"/>
    <property type="match status" value="1"/>
</dbReference>
<dbReference type="PROSITE" id="PS50113">
    <property type="entry name" value="PAC"/>
    <property type="match status" value="3"/>
</dbReference>
<keyword evidence="6" id="KW-0902">Two-component regulatory system</keyword>
<dbReference type="InterPro" id="IPR036890">
    <property type="entry name" value="HATPase_C_sf"/>
</dbReference>
<dbReference type="SUPFAM" id="SSF47384">
    <property type="entry name" value="Homodimeric domain of signal transducing histidine kinase"/>
    <property type="match status" value="1"/>
</dbReference>
<dbReference type="InterPro" id="IPR004358">
    <property type="entry name" value="Sig_transdc_His_kin-like_C"/>
</dbReference>
<feature type="domain" description="Histidine kinase" evidence="8">
    <location>
        <begin position="648"/>
        <end position="870"/>
    </location>
</feature>
<dbReference type="RefSeq" id="WP_156272820.1">
    <property type="nucleotide sequence ID" value="NZ_BAABGI010000005.1"/>
</dbReference>
<dbReference type="Pfam" id="PF08447">
    <property type="entry name" value="PAS_3"/>
    <property type="match status" value="2"/>
</dbReference>
<keyword evidence="5" id="KW-0418">Kinase</keyword>
<evidence type="ECO:0000256" key="3">
    <source>
        <dbReference type="ARBA" id="ARBA00022553"/>
    </source>
</evidence>
<dbReference type="EC" id="2.7.13.3" evidence="2"/>
<reference evidence="11 12" key="1">
    <citation type="submission" date="2019-07" db="EMBL/GenBank/DDBJ databases">
        <title>Gramella aestuarii sp. nov., isolated from a tidal flat, and emended description of Gramella echinicola.</title>
        <authorList>
            <person name="Liu L."/>
        </authorList>
    </citation>
    <scope>NUCLEOTIDE SEQUENCE [LARGE SCALE GENOMIC DNA]</scope>
    <source>
        <strain evidence="11 12">BS12</strain>
    </source>
</reference>
<evidence type="ECO:0000313" key="11">
    <source>
        <dbReference type="EMBL" id="MUP40975.1"/>
    </source>
</evidence>
<dbReference type="SMART" id="SM00086">
    <property type="entry name" value="PAC"/>
    <property type="match status" value="3"/>
</dbReference>
<proteinExistence type="predicted"/>
<dbReference type="InterPro" id="IPR013656">
    <property type="entry name" value="PAS_4"/>
</dbReference>
<dbReference type="OrthoDB" id="9766459at2"/>
<dbReference type="InterPro" id="IPR036097">
    <property type="entry name" value="HisK_dim/P_sf"/>
</dbReference>
<dbReference type="Pfam" id="PF08448">
    <property type="entry name" value="PAS_4"/>
    <property type="match status" value="2"/>
</dbReference>
<dbReference type="Proteomes" id="UP000460416">
    <property type="component" value="Unassembled WGS sequence"/>
</dbReference>
<keyword evidence="4" id="KW-0808">Transferase</keyword>
<evidence type="ECO:0000259" key="10">
    <source>
        <dbReference type="PROSITE" id="PS50113"/>
    </source>
</evidence>
<feature type="domain" description="PAS" evidence="9">
    <location>
        <begin position="519"/>
        <end position="589"/>
    </location>
</feature>
<dbReference type="FunFam" id="1.10.287.130:FF:000001">
    <property type="entry name" value="Two-component sensor histidine kinase"/>
    <property type="match status" value="1"/>
</dbReference>
<dbReference type="InterPro" id="IPR003661">
    <property type="entry name" value="HisK_dim/P_dom"/>
</dbReference>
<evidence type="ECO:0000259" key="9">
    <source>
        <dbReference type="PROSITE" id="PS50112"/>
    </source>
</evidence>
<dbReference type="Gene3D" id="1.10.287.130">
    <property type="match status" value="1"/>
</dbReference>
<gene>
    <name evidence="11" type="ORF">FLP08_00170</name>
</gene>
<dbReference type="Pfam" id="PF00512">
    <property type="entry name" value="HisKA"/>
    <property type="match status" value="1"/>
</dbReference>
<feature type="domain" description="PAC" evidence="10">
    <location>
        <begin position="592"/>
        <end position="644"/>
    </location>
</feature>
<dbReference type="FunFam" id="3.30.450.20:FF:000099">
    <property type="entry name" value="Sensory box sensor histidine kinase"/>
    <property type="match status" value="2"/>
</dbReference>
<dbReference type="GO" id="GO:0000155">
    <property type="term" value="F:phosphorelay sensor kinase activity"/>
    <property type="evidence" value="ECO:0007669"/>
    <property type="project" value="InterPro"/>
</dbReference>
<evidence type="ECO:0000256" key="2">
    <source>
        <dbReference type="ARBA" id="ARBA00012438"/>
    </source>
</evidence>
<evidence type="ECO:0000259" key="8">
    <source>
        <dbReference type="PROSITE" id="PS50109"/>
    </source>
</evidence>
<evidence type="ECO:0000256" key="5">
    <source>
        <dbReference type="ARBA" id="ARBA00022777"/>
    </source>
</evidence>
<dbReference type="Gene3D" id="3.30.450.20">
    <property type="entry name" value="PAS domain"/>
    <property type="match status" value="4"/>
</dbReference>
<dbReference type="AlphaFoldDB" id="A0A7M3SWJ4"/>
<dbReference type="PROSITE" id="PS50112">
    <property type="entry name" value="PAS"/>
    <property type="match status" value="2"/>
</dbReference>
<dbReference type="SUPFAM" id="SSF55785">
    <property type="entry name" value="PYP-like sensor domain (PAS domain)"/>
    <property type="match status" value="4"/>
</dbReference>
<dbReference type="InterPro" id="IPR005467">
    <property type="entry name" value="His_kinase_dom"/>
</dbReference>
<organism evidence="11 12">
    <name type="scientific">Christiangramia aestuarii</name>
    <dbReference type="NCBI Taxonomy" id="1028746"/>
    <lineage>
        <taxon>Bacteria</taxon>
        <taxon>Pseudomonadati</taxon>
        <taxon>Bacteroidota</taxon>
        <taxon>Flavobacteriia</taxon>
        <taxon>Flavobacteriales</taxon>
        <taxon>Flavobacteriaceae</taxon>
        <taxon>Christiangramia</taxon>
    </lineage>
</organism>
<feature type="domain" description="PAC" evidence="10">
    <location>
        <begin position="208"/>
        <end position="262"/>
    </location>
</feature>
<dbReference type="CDD" id="cd00082">
    <property type="entry name" value="HisKA"/>
    <property type="match status" value="1"/>
</dbReference>
<name>A0A7M3SWJ4_9FLAO</name>